<dbReference type="GeneID" id="40524435"/>
<evidence type="ECO:0000259" key="1">
    <source>
        <dbReference type="Pfam" id="PF00149"/>
    </source>
</evidence>
<dbReference type="Proteomes" id="UP000226236">
    <property type="component" value="Segment"/>
</dbReference>
<organism evidence="2 3">
    <name type="scientific">Bacillus phage PBS1</name>
    <dbReference type="NCBI Taxonomy" id="2884423"/>
    <lineage>
        <taxon>Viruses</taxon>
        <taxon>Duplodnaviria</taxon>
        <taxon>Heunggongvirae</taxon>
        <taxon>Uroviricota</taxon>
        <taxon>Caudoviricetes</taxon>
        <taxon>Takahashivirus</taxon>
        <taxon>Bacillus phage PBS1</taxon>
    </lineage>
</organism>
<name>A0A223LD99_BPPB1</name>
<keyword evidence="3" id="KW-1185">Reference proteome</keyword>
<dbReference type="InterPro" id="IPR029052">
    <property type="entry name" value="Metallo-depent_PP-like"/>
</dbReference>
<evidence type="ECO:0000313" key="3">
    <source>
        <dbReference type="Proteomes" id="UP000226236"/>
    </source>
</evidence>
<dbReference type="GO" id="GO:0016787">
    <property type="term" value="F:hydrolase activity"/>
    <property type="evidence" value="ECO:0007669"/>
    <property type="project" value="InterPro"/>
</dbReference>
<sequence>MTNWVISDPHFGHKGILKYEKIRDFNDTDEMDEAIIKNFNDTVSEGDTVFWLGDMFFCKTERMKYIVDKLKKTRNILVLGNHDNGVSKTKFKRFGFMPYRMYQYKDLILTHEPLSEVNLRILSDYGITKNIHGHLHSNIEGMNQDKYKCVSIECTDLKPINIDSLSSINPFFEYNIKFNVTNAFGMICLPLYKIPSEKELSIDEVKEMAINLLNKQENDYVINEIKITKKVLLDTEITLLRGAR</sequence>
<dbReference type="EMBL" id="MF360957">
    <property type="protein sequence ID" value="ASU00024.1"/>
    <property type="molecule type" value="Genomic_DNA"/>
</dbReference>
<proteinExistence type="predicted"/>
<accession>A0A223LD99</accession>
<protein>
    <submittedName>
        <fullName evidence="2">Metallophosphoesterase</fullName>
    </submittedName>
</protein>
<dbReference type="Gene3D" id="3.60.21.10">
    <property type="match status" value="1"/>
</dbReference>
<feature type="domain" description="Calcineurin-like phosphoesterase" evidence="1">
    <location>
        <begin position="4"/>
        <end position="127"/>
    </location>
</feature>
<reference evidence="2 3" key="1">
    <citation type="submission" date="2017-06" db="EMBL/GenBank/DDBJ databases">
        <authorList>
            <person name="Russell D.A."/>
            <person name="Jacobs-Sera D."/>
            <person name="Duda R."/>
            <person name="Hatfull G.F."/>
            <person name="Hendrix R.W."/>
        </authorList>
    </citation>
    <scope>NUCLEOTIDE SEQUENCE [LARGE SCALE GENOMIC DNA]</scope>
</reference>
<dbReference type="SUPFAM" id="SSF56300">
    <property type="entry name" value="Metallo-dependent phosphatases"/>
    <property type="match status" value="1"/>
</dbReference>
<evidence type="ECO:0000313" key="2">
    <source>
        <dbReference type="EMBL" id="ASU00024.1"/>
    </source>
</evidence>
<gene>
    <name evidence="2" type="primary">202</name>
    <name evidence="2" type="ORF">PBI_PBS1_202</name>
</gene>
<dbReference type="RefSeq" id="YP_009664403.1">
    <property type="nucleotide sequence ID" value="NC_043027.1"/>
</dbReference>
<dbReference type="Pfam" id="PF00149">
    <property type="entry name" value="Metallophos"/>
    <property type="match status" value="1"/>
</dbReference>
<dbReference type="InterPro" id="IPR004843">
    <property type="entry name" value="Calcineurin-like_PHP"/>
</dbReference>